<dbReference type="Proteomes" id="UP001597280">
    <property type="component" value="Unassembled WGS sequence"/>
</dbReference>
<dbReference type="PANTHER" id="PTHR43699">
    <property type="entry name" value="3-DEHYDROQUINATE DEHYDRATASE"/>
    <property type="match status" value="1"/>
</dbReference>
<dbReference type="EMBL" id="JBHUFL010000003">
    <property type="protein sequence ID" value="MFD1835721.1"/>
    <property type="molecule type" value="Genomic_DNA"/>
</dbReference>
<comment type="subunit">
    <text evidence="4">Homodimer.</text>
</comment>
<comment type="function">
    <text evidence="4">Involved in the third step of the chorismate pathway, which leads to the biosynthesis of aromatic amino acids. Catalyzes the cis-dehydration of 3-dehydroquinate (DHQ) and introduces the first double bond of the aromatic ring to yield 3-dehydroshikimate.</text>
</comment>
<keyword evidence="3 4" id="KW-0704">Schiff base</keyword>
<dbReference type="HAMAP" id="MF_00214">
    <property type="entry name" value="AroD"/>
    <property type="match status" value="1"/>
</dbReference>
<evidence type="ECO:0000256" key="1">
    <source>
        <dbReference type="ARBA" id="ARBA00001864"/>
    </source>
</evidence>
<evidence type="ECO:0000256" key="2">
    <source>
        <dbReference type="ARBA" id="ARBA00023239"/>
    </source>
</evidence>
<dbReference type="RefSeq" id="WP_137770863.1">
    <property type="nucleotide sequence ID" value="NZ_BAAAIS010000003.1"/>
</dbReference>
<evidence type="ECO:0000313" key="6">
    <source>
        <dbReference type="Proteomes" id="UP001597280"/>
    </source>
</evidence>
<name>A0ABW4PYD7_9MICO</name>
<accession>A0ABW4PYD7</accession>
<reference evidence="6" key="1">
    <citation type="journal article" date="2019" name="Int. J. Syst. Evol. Microbiol.">
        <title>The Global Catalogue of Microorganisms (GCM) 10K type strain sequencing project: providing services to taxonomists for standard genome sequencing and annotation.</title>
        <authorList>
            <consortium name="The Broad Institute Genomics Platform"/>
            <consortium name="The Broad Institute Genome Sequencing Center for Infectious Disease"/>
            <person name="Wu L."/>
            <person name="Ma J."/>
        </authorList>
    </citation>
    <scope>NUCLEOTIDE SEQUENCE [LARGE SCALE GENOMIC DNA]</scope>
    <source>
        <strain evidence="6">JCM 11650</strain>
    </source>
</reference>
<feature type="binding site" evidence="4">
    <location>
        <position position="89"/>
    </location>
    <ligand>
        <name>3-dehydroquinate</name>
        <dbReference type="ChEBI" id="CHEBI:32364"/>
    </ligand>
</feature>
<proteinExistence type="inferred from homology"/>
<feature type="binding site" evidence="4">
    <location>
        <position position="248"/>
    </location>
    <ligand>
        <name>3-dehydroquinate</name>
        <dbReference type="ChEBI" id="CHEBI:32364"/>
    </ligand>
</feature>
<comment type="similarity">
    <text evidence="4">Belongs to the type-I 3-dehydroquinase family.</text>
</comment>
<organism evidence="5 6">
    <name type="scientific">Brachybacterium rhamnosum</name>
    <dbReference type="NCBI Taxonomy" id="173361"/>
    <lineage>
        <taxon>Bacteria</taxon>
        <taxon>Bacillati</taxon>
        <taxon>Actinomycetota</taxon>
        <taxon>Actinomycetes</taxon>
        <taxon>Micrococcales</taxon>
        <taxon>Dermabacteraceae</taxon>
        <taxon>Brachybacterium</taxon>
    </lineage>
</organism>
<comment type="pathway">
    <text evidence="4">Metabolic intermediate biosynthesis; chorismate biosynthesis; chorismate from D-erythrose 4-phosphate and phosphoenolpyruvate: step 3/7.</text>
</comment>
<dbReference type="InterPro" id="IPR050146">
    <property type="entry name" value="Type-I_3-dehydroquinase"/>
</dbReference>
<dbReference type="Gene3D" id="3.20.20.70">
    <property type="entry name" value="Aldolase class I"/>
    <property type="match status" value="1"/>
</dbReference>
<protein>
    <recommendedName>
        <fullName evidence="4">3-dehydroquinate dehydratase</fullName>
        <shortName evidence="4">3-dehydroquinase</shortName>
        <ecNumber evidence="4">4.2.1.10</ecNumber>
    </recommendedName>
    <alternativeName>
        <fullName evidence="4">Type I DHQase</fullName>
    </alternativeName>
    <alternativeName>
        <fullName evidence="4">Type I dehydroquinase</fullName>
        <shortName evidence="4">DHQ1</shortName>
    </alternativeName>
</protein>
<feature type="active site" description="Proton donor/acceptor" evidence="4">
    <location>
        <position position="156"/>
    </location>
</feature>
<dbReference type="PANTHER" id="PTHR43699:SF1">
    <property type="entry name" value="3-DEHYDROQUINATE DEHYDRATASE"/>
    <property type="match status" value="1"/>
</dbReference>
<dbReference type="EC" id="4.2.1.10" evidence="4"/>
<comment type="catalytic activity">
    <reaction evidence="1 4">
        <text>3-dehydroquinate = 3-dehydroshikimate + H2O</text>
        <dbReference type="Rhea" id="RHEA:21096"/>
        <dbReference type="ChEBI" id="CHEBI:15377"/>
        <dbReference type="ChEBI" id="CHEBI:16630"/>
        <dbReference type="ChEBI" id="CHEBI:32364"/>
        <dbReference type="EC" id="4.2.1.10"/>
    </reaction>
</comment>
<evidence type="ECO:0000256" key="3">
    <source>
        <dbReference type="ARBA" id="ARBA00023270"/>
    </source>
</evidence>
<dbReference type="CDD" id="cd00502">
    <property type="entry name" value="DHQase_I"/>
    <property type="match status" value="1"/>
</dbReference>
<keyword evidence="4" id="KW-0057">Aromatic amino acid biosynthesis</keyword>
<dbReference type="SUPFAM" id="SSF51569">
    <property type="entry name" value="Aldolase"/>
    <property type="match status" value="1"/>
</dbReference>
<dbReference type="InterPro" id="IPR001381">
    <property type="entry name" value="DHquinase_I"/>
</dbReference>
<dbReference type="InterPro" id="IPR013785">
    <property type="entry name" value="Aldolase_TIM"/>
</dbReference>
<feature type="binding site" evidence="4">
    <location>
        <begin position="48"/>
        <end position="50"/>
    </location>
    <ligand>
        <name>3-dehydroquinate</name>
        <dbReference type="ChEBI" id="CHEBI:32364"/>
    </ligand>
</feature>
<gene>
    <name evidence="4 5" type="primary">aroD</name>
    <name evidence="5" type="ORF">ACFSDA_11645</name>
</gene>
<dbReference type="GO" id="GO:0003855">
    <property type="term" value="F:3-dehydroquinate dehydratase activity"/>
    <property type="evidence" value="ECO:0007669"/>
    <property type="project" value="UniProtKB-EC"/>
</dbReference>
<comment type="caution">
    <text evidence="4">Lacks conserved residue(s) required for the propagation of feature annotation.</text>
</comment>
<feature type="active site" description="Schiff-base intermediate with substrate" evidence="4">
    <location>
        <position position="183"/>
    </location>
</feature>
<evidence type="ECO:0000313" key="5">
    <source>
        <dbReference type="EMBL" id="MFD1835721.1"/>
    </source>
</evidence>
<keyword evidence="6" id="KW-1185">Reference proteome</keyword>
<keyword evidence="4" id="KW-0028">Amino-acid biosynthesis</keyword>
<dbReference type="NCBIfam" id="TIGR01093">
    <property type="entry name" value="aroD"/>
    <property type="match status" value="1"/>
</dbReference>
<feature type="binding site" evidence="4">
    <location>
        <position position="225"/>
    </location>
    <ligand>
        <name>3-dehydroquinate</name>
        <dbReference type="ChEBI" id="CHEBI:32364"/>
    </ligand>
</feature>
<keyword evidence="2 4" id="KW-0456">Lyase</keyword>
<dbReference type="Pfam" id="PF01487">
    <property type="entry name" value="DHquinase_I"/>
    <property type="match status" value="1"/>
</dbReference>
<evidence type="ECO:0000256" key="4">
    <source>
        <dbReference type="HAMAP-Rule" id="MF_00214"/>
    </source>
</evidence>
<comment type="caution">
    <text evidence="5">The sequence shown here is derived from an EMBL/GenBank/DDBJ whole genome shotgun (WGS) entry which is preliminary data.</text>
</comment>
<feature type="binding site" evidence="4">
    <location>
        <position position="244"/>
    </location>
    <ligand>
        <name>3-dehydroquinate</name>
        <dbReference type="ChEBI" id="CHEBI:32364"/>
    </ligand>
</feature>
<sequence length="263" mass="26816">MASPTLTVRGVELGAGRPEIIVPVAGDDEAALHGHLAAARRAPARIVEWRTDRFARGAGTAEHRAAVLAALPGVREALGQERALLLTLRTSAEGGDREIADEDLAALLIGAIRASAPDGAPLVDLVDVETARDAGAVRAVAEAARARVVAVVGSFHDFAGTPEEARIVEILRGQRALGADLPKVAVTPRDPRDVLALLGASLTVAADAAGPHLAISMGSLGAVSRVAAETFGSAATFASAGEASAPGQLDAEDVSRLLDLLRP</sequence>